<dbReference type="Proteomes" id="UP000008076">
    <property type="component" value="Unassembled WGS sequence"/>
</dbReference>
<dbReference type="GeneID" id="5886467"/>
<evidence type="ECO:0000313" key="2">
    <source>
        <dbReference type="EMBL" id="EDR22235.1"/>
    </source>
</evidence>
<accession>B0ET75</accession>
<dbReference type="OMA" id="DQNDGPG"/>
<dbReference type="OrthoDB" id="28806at2759"/>
<organism evidence="3">
    <name type="scientific">Entamoeba dispar (strain ATCC PRA-260 / SAW760)</name>
    <dbReference type="NCBI Taxonomy" id="370354"/>
    <lineage>
        <taxon>Eukaryota</taxon>
        <taxon>Amoebozoa</taxon>
        <taxon>Evosea</taxon>
        <taxon>Archamoebae</taxon>
        <taxon>Mastigamoebida</taxon>
        <taxon>Entamoebidae</taxon>
        <taxon>Entamoeba</taxon>
    </lineage>
</organism>
<sequence length="246" mass="27931">MSVYKGIGNQVRIKNLKKQEYIQETPSKRKFIFETNDFNDEIESCPSIPSNIDCGFRPKFGKLQLVNGKIIEELPQQEQSSTFSINSPKSYLNFLSQENKSSYSLPSDFESDDQNDGPGTTVLIQPGDNDLTPVKSTDFPHISNDITDKEKITTIKEQNSENKRVLNISTLEGKQNSINLNQNILEKTNVTGEIKLLSSSKLKDLSLISEDDLPVIEKKQFNFIVPQQHSPKTTTLTFDYQNFEEN</sequence>
<name>B0ET75_ENTDS</name>
<dbReference type="KEGG" id="edi:EDI_202280"/>
<protein>
    <submittedName>
        <fullName evidence="2">Uncharacterized protein</fullName>
    </submittedName>
</protein>
<dbReference type="AlphaFoldDB" id="B0ET75"/>
<evidence type="ECO:0000256" key="1">
    <source>
        <dbReference type="SAM" id="MobiDB-lite"/>
    </source>
</evidence>
<evidence type="ECO:0000313" key="3">
    <source>
        <dbReference type="Proteomes" id="UP000008076"/>
    </source>
</evidence>
<keyword evidence="3" id="KW-1185">Reference proteome</keyword>
<proteinExistence type="predicted"/>
<feature type="region of interest" description="Disordered" evidence="1">
    <location>
        <begin position="103"/>
        <end position="138"/>
    </location>
</feature>
<dbReference type="eggNOG" id="ENOG502REMU">
    <property type="taxonomic scope" value="Eukaryota"/>
</dbReference>
<dbReference type="VEuPathDB" id="AmoebaDB:EDI_202280"/>
<reference evidence="3" key="1">
    <citation type="submission" date="2007-12" db="EMBL/GenBank/DDBJ databases">
        <title>Annotation of Entamoeba dispar SAW760.</title>
        <authorList>
            <person name="Lorenzi H."/>
            <person name="Inman J."/>
            <person name="Schobel S."/>
            <person name="Amedeo P."/>
            <person name="Caler E."/>
        </authorList>
    </citation>
    <scope>NUCLEOTIDE SEQUENCE [LARGE SCALE GENOMIC DNA]</scope>
    <source>
        <strain evidence="3">ATCC PRA-260 / SAW760</strain>
    </source>
</reference>
<dbReference type="EMBL" id="DS550779">
    <property type="protein sequence ID" value="EDR22235.1"/>
    <property type="molecule type" value="Genomic_DNA"/>
</dbReference>
<dbReference type="RefSeq" id="XP_001741278.1">
    <property type="nucleotide sequence ID" value="XM_001741226.1"/>
</dbReference>
<gene>
    <name evidence="2" type="ORF">EDI_202280</name>
</gene>